<organism evidence="1 2">
    <name type="scientific">Pedobacter steynii</name>
    <dbReference type="NCBI Taxonomy" id="430522"/>
    <lineage>
        <taxon>Bacteria</taxon>
        <taxon>Pseudomonadati</taxon>
        <taxon>Bacteroidota</taxon>
        <taxon>Sphingobacteriia</taxon>
        <taxon>Sphingobacteriales</taxon>
        <taxon>Sphingobacteriaceae</taxon>
        <taxon>Pedobacter</taxon>
    </lineage>
</organism>
<dbReference type="AlphaFoldDB" id="A0A1D7QDH6"/>
<keyword evidence="2" id="KW-1185">Reference proteome</keyword>
<reference evidence="1 2" key="1">
    <citation type="submission" date="2016-08" db="EMBL/GenBank/DDBJ databases">
        <authorList>
            <person name="Seilhamer J.J."/>
        </authorList>
    </citation>
    <scope>NUCLEOTIDE SEQUENCE [LARGE SCALE GENOMIC DNA]</scope>
    <source>
        <strain evidence="1 2">DX4</strain>
    </source>
</reference>
<dbReference type="EMBL" id="CP017141">
    <property type="protein sequence ID" value="AOM76746.1"/>
    <property type="molecule type" value="Genomic_DNA"/>
</dbReference>
<dbReference type="OrthoDB" id="670236at2"/>
<evidence type="ECO:0000313" key="1">
    <source>
        <dbReference type="EMBL" id="AOM76746.1"/>
    </source>
</evidence>
<sequence>MDNYEQSFDVLQYRLKSARRKKRLQKKDFDKQLIQIVKKEGLLWQKRHDLPMIPLANPYQKGWKRHFVVREDIKRSPSTGFFSTLLEKINTVQYHPDKSFQVKKRRRGSRRRNKGPEVIKQFLQEFSEWHWNHHSLKLTEPEKAHFHLYEKMSKDGKTKCFVYRFNEPWRYVLQIKPHMITEVKMVDGLLEQEIQLLDNYITNHYLRRRMNKITGRGYSVYGWGQEVKPRYRIPKRNRTLSDLLEECANDEQQQY</sequence>
<proteinExistence type="predicted"/>
<dbReference type="KEGG" id="psty:BFS30_05960"/>
<gene>
    <name evidence="1" type="ORF">BFS30_05960</name>
</gene>
<accession>A0A1D7QDH6</accession>
<protein>
    <submittedName>
        <fullName evidence="1">Uncharacterized protein</fullName>
    </submittedName>
</protein>
<dbReference type="RefSeq" id="WP_069378439.1">
    <property type="nucleotide sequence ID" value="NZ_CP017141.1"/>
</dbReference>
<name>A0A1D7QDH6_9SPHI</name>
<evidence type="ECO:0000313" key="2">
    <source>
        <dbReference type="Proteomes" id="UP000094313"/>
    </source>
</evidence>
<dbReference type="Proteomes" id="UP000094313">
    <property type="component" value="Chromosome"/>
</dbReference>